<evidence type="ECO:0000313" key="1">
    <source>
        <dbReference type="EMBL" id="VTR37446.1"/>
    </source>
</evidence>
<protein>
    <submittedName>
        <fullName evidence="1">Uncharacterized protein</fullName>
    </submittedName>
</protein>
<sequence>MACTPCSESDDTGWLTFVSSVRTCCANCSNAGLSTAGAAFIVYSEADSVFNVSLLLMTCSFSLSNSCCTASRPGTCPSAICSEAISAD</sequence>
<dbReference type="EMBL" id="CABEEZ010000095">
    <property type="protein sequence ID" value="VTR37446.1"/>
    <property type="molecule type" value="Genomic_DNA"/>
</dbReference>
<reference evidence="1" key="1">
    <citation type="submission" date="2019-05" db="EMBL/GenBank/DDBJ databases">
        <authorList>
            <consortium name="Pathogen Informatics"/>
        </authorList>
    </citation>
    <scope>NUCLEOTIDE SEQUENCE [LARGE SCALE GENOMIC DNA]</scope>
    <source>
        <strain evidence="1">NCTC12965</strain>
    </source>
</reference>
<name>A0A4U9UUE8_SERFO</name>
<accession>A0A4U9UUE8</accession>
<proteinExistence type="predicted"/>
<dbReference type="AlphaFoldDB" id="A0A4U9UUE8"/>
<gene>
    <name evidence="1" type="ORF">NCTC12965_04075</name>
</gene>
<organism evidence="1">
    <name type="scientific">Serratia fonticola</name>
    <dbReference type="NCBI Taxonomy" id="47917"/>
    <lineage>
        <taxon>Bacteria</taxon>
        <taxon>Pseudomonadati</taxon>
        <taxon>Pseudomonadota</taxon>
        <taxon>Gammaproteobacteria</taxon>
        <taxon>Enterobacterales</taxon>
        <taxon>Yersiniaceae</taxon>
        <taxon>Serratia</taxon>
    </lineage>
</organism>